<dbReference type="EMBL" id="JAHXZJ010000648">
    <property type="protein sequence ID" value="KAH0558498.1"/>
    <property type="molecule type" value="Genomic_DNA"/>
</dbReference>
<evidence type="ECO:0000313" key="3">
    <source>
        <dbReference type="Proteomes" id="UP000826195"/>
    </source>
</evidence>
<feature type="compositionally biased region" description="Basic and acidic residues" evidence="1">
    <location>
        <begin position="65"/>
        <end position="80"/>
    </location>
</feature>
<comment type="caution">
    <text evidence="2">The sequence shown here is derived from an EMBL/GenBank/DDBJ whole genome shotgun (WGS) entry which is preliminary data.</text>
</comment>
<feature type="region of interest" description="Disordered" evidence="1">
    <location>
        <begin position="65"/>
        <end position="93"/>
    </location>
</feature>
<name>A0AAV7IXA2_COTGL</name>
<reference evidence="2 3" key="1">
    <citation type="journal article" date="2021" name="J. Hered.">
        <title>A chromosome-level genome assembly of the parasitoid wasp, Cotesia glomerata (Hymenoptera: Braconidae).</title>
        <authorList>
            <person name="Pinto B.J."/>
            <person name="Weis J.J."/>
            <person name="Gamble T."/>
            <person name="Ode P.J."/>
            <person name="Paul R."/>
            <person name="Zaspel J.M."/>
        </authorList>
    </citation>
    <scope>NUCLEOTIDE SEQUENCE [LARGE SCALE GENOMIC DNA]</scope>
    <source>
        <strain evidence="2">CgM1</strain>
    </source>
</reference>
<dbReference type="Proteomes" id="UP000826195">
    <property type="component" value="Unassembled WGS sequence"/>
</dbReference>
<keyword evidence="3" id="KW-1185">Reference proteome</keyword>
<sequence length="142" mass="16568">MESAEPEILDLQAELDEKWKDKRRGENDDKMEVDKIEDKDCEDKILRVEKMRLRKEDDVKIEAMENSDAEVKNEKTEPTELKIPIFPPPASPGYERCESPAPLILTQDEAAQLEYLKVHGLPQPGEAKPVLEDLRYGWWRDY</sequence>
<accession>A0AAV7IXA2</accession>
<protein>
    <submittedName>
        <fullName evidence="2">Uncharacterized protein</fullName>
    </submittedName>
</protein>
<proteinExistence type="predicted"/>
<evidence type="ECO:0000256" key="1">
    <source>
        <dbReference type="SAM" id="MobiDB-lite"/>
    </source>
</evidence>
<dbReference type="AlphaFoldDB" id="A0AAV7IXA2"/>
<evidence type="ECO:0000313" key="2">
    <source>
        <dbReference type="EMBL" id="KAH0558498.1"/>
    </source>
</evidence>
<gene>
    <name evidence="2" type="ORF">KQX54_000282</name>
</gene>
<organism evidence="2 3">
    <name type="scientific">Cotesia glomerata</name>
    <name type="common">Lepidopteran parasitic wasp</name>
    <name type="synonym">Apanteles glomeratus</name>
    <dbReference type="NCBI Taxonomy" id="32391"/>
    <lineage>
        <taxon>Eukaryota</taxon>
        <taxon>Metazoa</taxon>
        <taxon>Ecdysozoa</taxon>
        <taxon>Arthropoda</taxon>
        <taxon>Hexapoda</taxon>
        <taxon>Insecta</taxon>
        <taxon>Pterygota</taxon>
        <taxon>Neoptera</taxon>
        <taxon>Endopterygota</taxon>
        <taxon>Hymenoptera</taxon>
        <taxon>Apocrita</taxon>
        <taxon>Ichneumonoidea</taxon>
        <taxon>Braconidae</taxon>
        <taxon>Microgastrinae</taxon>
        <taxon>Cotesia</taxon>
    </lineage>
</organism>